<dbReference type="Proteomes" id="UP000749559">
    <property type="component" value="Unassembled WGS sequence"/>
</dbReference>
<feature type="compositionally biased region" description="Basic and acidic residues" evidence="1">
    <location>
        <begin position="1"/>
        <end position="12"/>
    </location>
</feature>
<comment type="caution">
    <text evidence="3">The sequence shown here is derived from an EMBL/GenBank/DDBJ whole genome shotgun (WGS) entry which is preliminary data.</text>
</comment>
<keyword evidence="2" id="KW-0812">Transmembrane</keyword>
<protein>
    <submittedName>
        <fullName evidence="3">Uncharacterized protein</fullName>
    </submittedName>
</protein>
<evidence type="ECO:0000313" key="4">
    <source>
        <dbReference type="Proteomes" id="UP000749559"/>
    </source>
</evidence>
<feature type="compositionally biased region" description="Basic and acidic residues" evidence="1">
    <location>
        <begin position="69"/>
        <end position="79"/>
    </location>
</feature>
<keyword evidence="4" id="KW-1185">Reference proteome</keyword>
<organism evidence="3 4">
    <name type="scientific">Owenia fusiformis</name>
    <name type="common">Polychaete worm</name>
    <dbReference type="NCBI Taxonomy" id="6347"/>
    <lineage>
        <taxon>Eukaryota</taxon>
        <taxon>Metazoa</taxon>
        <taxon>Spiralia</taxon>
        <taxon>Lophotrochozoa</taxon>
        <taxon>Annelida</taxon>
        <taxon>Polychaeta</taxon>
        <taxon>Sedentaria</taxon>
        <taxon>Canalipalpata</taxon>
        <taxon>Sabellida</taxon>
        <taxon>Oweniida</taxon>
        <taxon>Oweniidae</taxon>
        <taxon>Owenia</taxon>
    </lineage>
</organism>
<reference evidence="3" key="1">
    <citation type="submission" date="2022-03" db="EMBL/GenBank/DDBJ databases">
        <authorList>
            <person name="Martin C."/>
        </authorList>
    </citation>
    <scope>NUCLEOTIDE SEQUENCE</scope>
</reference>
<feature type="compositionally biased region" description="Basic and acidic residues" evidence="1">
    <location>
        <begin position="28"/>
        <end position="42"/>
    </location>
</feature>
<dbReference type="EMBL" id="CAIIXF020000007">
    <property type="protein sequence ID" value="CAH1788005.1"/>
    <property type="molecule type" value="Genomic_DNA"/>
</dbReference>
<evidence type="ECO:0000313" key="3">
    <source>
        <dbReference type="EMBL" id="CAH1788005.1"/>
    </source>
</evidence>
<feature type="region of interest" description="Disordered" evidence="1">
    <location>
        <begin position="1"/>
        <end position="97"/>
    </location>
</feature>
<sequence>MDSEESILRPDTNEYDYEDTNNVEDDFEGGRDDLGRARNHLDEVEDDIEKVEDSKGQTTDQHCPPLTRRSSDIREPRRRSTDKKKPKRISSDLKEERRFSFSQEYGKPVLSTTDTKVVQTMEREWESTSPAAPRGGKVGGLSSTITLVIPLSLAAVALVALVTVIGIFMWISKRKITKDRQQRQAEFNEQGMNEQNQDTLKEIITKHEKRAIQNTYQPGLPLKLCSCRGSKNQTAGRSNPAFYPHSKPQRFSGLHINSDTLDHGTDPMSGFINDHRQLPISVISHEKIGKVYGSNKR</sequence>
<keyword evidence="2" id="KW-1133">Transmembrane helix</keyword>
<accession>A0A8J1UKZ4</accession>
<dbReference type="AlphaFoldDB" id="A0A8J1UKZ4"/>
<proteinExistence type="predicted"/>
<feature type="compositionally biased region" description="Acidic residues" evidence="1">
    <location>
        <begin position="13"/>
        <end position="27"/>
    </location>
</feature>
<gene>
    <name evidence="3" type="ORF">OFUS_LOCUS13612</name>
</gene>
<dbReference type="OrthoDB" id="2123794at2759"/>
<evidence type="ECO:0000256" key="2">
    <source>
        <dbReference type="SAM" id="Phobius"/>
    </source>
</evidence>
<feature type="transmembrane region" description="Helical" evidence="2">
    <location>
        <begin position="147"/>
        <end position="171"/>
    </location>
</feature>
<keyword evidence="2" id="KW-0472">Membrane</keyword>
<name>A0A8J1UKZ4_OWEFU</name>
<evidence type="ECO:0000256" key="1">
    <source>
        <dbReference type="SAM" id="MobiDB-lite"/>
    </source>
</evidence>